<dbReference type="KEGG" id="acaf:CA12_25930"/>
<name>A0A517PAT5_9PLAN</name>
<dbReference type="Gene3D" id="3.30.70.1290">
    <property type="entry name" value="Transposase IS200-like"/>
    <property type="match status" value="1"/>
</dbReference>
<protein>
    <submittedName>
        <fullName evidence="2">Transposase IS200 like protein</fullName>
    </submittedName>
</protein>
<dbReference type="InterPro" id="IPR002686">
    <property type="entry name" value="Transposase_17"/>
</dbReference>
<evidence type="ECO:0000259" key="1">
    <source>
        <dbReference type="Pfam" id="PF01797"/>
    </source>
</evidence>
<proteinExistence type="predicted"/>
<keyword evidence="3" id="KW-1185">Reference proteome</keyword>
<dbReference type="OrthoDB" id="274221at2"/>
<dbReference type="GO" id="GO:0006313">
    <property type="term" value="P:DNA transposition"/>
    <property type="evidence" value="ECO:0007669"/>
    <property type="project" value="InterPro"/>
</dbReference>
<dbReference type="RefSeq" id="WP_145359310.1">
    <property type="nucleotide sequence ID" value="NZ_CP036265.1"/>
</dbReference>
<dbReference type="Pfam" id="PF01797">
    <property type="entry name" value="Y1_Tnp"/>
    <property type="match status" value="1"/>
</dbReference>
<evidence type="ECO:0000313" key="2">
    <source>
        <dbReference type="EMBL" id="QDT16489.1"/>
    </source>
</evidence>
<dbReference type="GO" id="GO:0004803">
    <property type="term" value="F:transposase activity"/>
    <property type="evidence" value="ECO:0007669"/>
    <property type="project" value="InterPro"/>
</dbReference>
<feature type="domain" description="Transposase IS200-like" evidence="1">
    <location>
        <begin position="13"/>
        <end position="80"/>
    </location>
</feature>
<dbReference type="AlphaFoldDB" id="A0A517PAT5"/>
<dbReference type="GO" id="GO:0003677">
    <property type="term" value="F:DNA binding"/>
    <property type="evidence" value="ECO:0007669"/>
    <property type="project" value="InterPro"/>
</dbReference>
<accession>A0A517PAT5</accession>
<dbReference type="EMBL" id="CP036265">
    <property type="protein sequence ID" value="QDT16489.1"/>
    <property type="molecule type" value="Genomic_DNA"/>
</dbReference>
<dbReference type="InterPro" id="IPR036515">
    <property type="entry name" value="Transposase_17_sf"/>
</dbReference>
<organism evidence="2 3">
    <name type="scientific">Alienimonas californiensis</name>
    <dbReference type="NCBI Taxonomy" id="2527989"/>
    <lineage>
        <taxon>Bacteria</taxon>
        <taxon>Pseudomonadati</taxon>
        <taxon>Planctomycetota</taxon>
        <taxon>Planctomycetia</taxon>
        <taxon>Planctomycetales</taxon>
        <taxon>Planctomycetaceae</taxon>
        <taxon>Alienimonas</taxon>
    </lineage>
</organism>
<reference evidence="2 3" key="1">
    <citation type="submission" date="2019-02" db="EMBL/GenBank/DDBJ databases">
        <title>Deep-cultivation of Planctomycetes and their phenomic and genomic characterization uncovers novel biology.</title>
        <authorList>
            <person name="Wiegand S."/>
            <person name="Jogler M."/>
            <person name="Boedeker C."/>
            <person name="Pinto D."/>
            <person name="Vollmers J."/>
            <person name="Rivas-Marin E."/>
            <person name="Kohn T."/>
            <person name="Peeters S.H."/>
            <person name="Heuer A."/>
            <person name="Rast P."/>
            <person name="Oberbeckmann S."/>
            <person name="Bunk B."/>
            <person name="Jeske O."/>
            <person name="Meyerdierks A."/>
            <person name="Storesund J.E."/>
            <person name="Kallscheuer N."/>
            <person name="Luecker S."/>
            <person name="Lage O.M."/>
            <person name="Pohl T."/>
            <person name="Merkel B.J."/>
            <person name="Hornburger P."/>
            <person name="Mueller R.-W."/>
            <person name="Bruemmer F."/>
            <person name="Labrenz M."/>
            <person name="Spormann A.M."/>
            <person name="Op den Camp H."/>
            <person name="Overmann J."/>
            <person name="Amann R."/>
            <person name="Jetten M.S.M."/>
            <person name="Mascher T."/>
            <person name="Medema M.H."/>
            <person name="Devos D.P."/>
            <person name="Kaster A.-K."/>
            <person name="Ovreas L."/>
            <person name="Rohde M."/>
            <person name="Galperin M.Y."/>
            <person name="Jogler C."/>
        </authorList>
    </citation>
    <scope>NUCLEOTIDE SEQUENCE [LARGE SCALE GENOMIC DNA]</scope>
    <source>
        <strain evidence="2 3">CA12</strain>
    </source>
</reference>
<dbReference type="Proteomes" id="UP000318741">
    <property type="component" value="Chromosome"/>
</dbReference>
<dbReference type="SUPFAM" id="SSF143422">
    <property type="entry name" value="Transposase IS200-like"/>
    <property type="match status" value="1"/>
</dbReference>
<gene>
    <name evidence="2" type="ORF">CA12_25930</name>
</gene>
<evidence type="ECO:0000313" key="3">
    <source>
        <dbReference type="Proteomes" id="UP000318741"/>
    </source>
</evidence>
<sequence>MTEDACLLDLNQRAAVDAVIRRHCVLRGWTLHALNVRTNHVHVVVASGEASPKRVREELKSWSTRTLKKVSGSGREKWWTAGGDIAFLFSDAALAEKIEYVLHGQ</sequence>